<dbReference type="Pfam" id="PF03717">
    <property type="entry name" value="PBP_dimer"/>
    <property type="match status" value="1"/>
</dbReference>
<dbReference type="RefSeq" id="WP_035636758.1">
    <property type="nucleotide sequence ID" value="NZ_CP017479.1"/>
</dbReference>
<dbReference type="SMART" id="SM00740">
    <property type="entry name" value="PASTA"/>
    <property type="match status" value="1"/>
</dbReference>
<comment type="subcellular location">
    <subcellularLocation>
        <location evidence="1">Membrane</location>
    </subcellularLocation>
</comment>
<gene>
    <name evidence="6" type="ORF">EM308_07040</name>
</gene>
<dbReference type="PANTHER" id="PTHR30627:SF1">
    <property type="entry name" value="PEPTIDOGLYCAN D,D-TRANSPEPTIDASE FTSI"/>
    <property type="match status" value="1"/>
</dbReference>
<dbReference type="Proteomes" id="UP000175968">
    <property type="component" value="Chromosome"/>
</dbReference>
<dbReference type="GO" id="GO:0071555">
    <property type="term" value="P:cell wall organization"/>
    <property type="evidence" value="ECO:0007669"/>
    <property type="project" value="TreeGrafter"/>
</dbReference>
<dbReference type="InterPro" id="IPR012338">
    <property type="entry name" value="Beta-lactam/transpept-like"/>
</dbReference>
<dbReference type="Gene3D" id="3.90.1310.10">
    <property type="entry name" value="Penicillin-binding protein 2a (Domain 2)"/>
    <property type="match status" value="1"/>
</dbReference>
<dbReference type="InterPro" id="IPR036138">
    <property type="entry name" value="PBP_dimer_sf"/>
</dbReference>
<dbReference type="InterPro" id="IPR005311">
    <property type="entry name" value="PBP_dimer"/>
</dbReference>
<feature type="transmembrane region" description="Helical" evidence="4">
    <location>
        <begin position="12"/>
        <end position="30"/>
    </location>
</feature>
<keyword evidence="4" id="KW-0812">Transmembrane</keyword>
<dbReference type="Gene3D" id="3.40.710.10">
    <property type="entry name" value="DD-peptidase/beta-lactamase superfamily"/>
    <property type="match status" value="1"/>
</dbReference>
<dbReference type="Pfam" id="PF00905">
    <property type="entry name" value="Transpeptidase"/>
    <property type="match status" value="1"/>
</dbReference>
<dbReference type="InterPro" id="IPR005543">
    <property type="entry name" value="PASTA_dom"/>
</dbReference>
<proteinExistence type="predicted"/>
<evidence type="ECO:0000313" key="7">
    <source>
        <dbReference type="Proteomes" id="UP000175968"/>
    </source>
</evidence>
<keyword evidence="4" id="KW-1133">Transmembrane helix</keyword>
<organism evidence="6 7">
    <name type="scientific">Flavobacterium gilvum</name>
    <dbReference type="NCBI Taxonomy" id="1492737"/>
    <lineage>
        <taxon>Bacteria</taxon>
        <taxon>Pseudomonadati</taxon>
        <taxon>Bacteroidota</taxon>
        <taxon>Flavobacteriia</taxon>
        <taxon>Flavobacteriales</taxon>
        <taxon>Flavobacteriaceae</taxon>
        <taxon>Flavobacterium</taxon>
    </lineage>
</organism>
<dbReference type="PROSITE" id="PS51178">
    <property type="entry name" value="PASTA"/>
    <property type="match status" value="1"/>
</dbReference>
<sequence length="667" mass="74315">MAVDDKYISYRTYLVAFFIFMMAIAIAVKLTNIQWVDGDHYRELAKERTVRNFVIPANKGNIYSADGSLLATSIPSYAIRFDAVAPKTETFEKNVKLLSDSLGLILKKSSSKIENELRKARVNKSRYYLVAQNLSYTEYAKIKGFPLFKLGPYKGGIIIEQKTVRKHPIGQIAERSIGYERKMPEGYSDGKGIEWAYREYLNGKDGKILKQKIAKGQWKPIRDVNEVEPQDGYDVISTIDVYIQDIAHHALLKQLEEYEADHGCAVVMETKTGQIKAISNLGRAEDGSYYETTNYAYAESHEPGSTFKLVDLMAILEDKVADTSTVYDSHGGIITYSGRKVRDSHDGGYGKISLARGFEVSSNTVMVQAVYDNYKNNPTKFVNHIDSWGLNKKLGLTFKGEGKPFIPHPTDKNWSNISLPWMAFGYGVSVTPLQTLTFYNAVANNGVMVKPQLVSEIKEWNNTIKKFNTEVMNPRVCSPETLKKIKAVLANVVKKGTGAKLYSKDFSMAGKTGTAQVNYAVKGGTEKHYASSFVGYFPADKPKYSCIVVVHKPNTKNNNYYGADVAGPVFKRIAQKIFTDTPSTNVIKKLDDPNPQQDKSYNSYYVKMENKQNAVPNVKGMAGMDAVALLENLGLKVKAVGVGKVKKQSIQAGQNIVKNSTILLELS</sequence>
<keyword evidence="7" id="KW-1185">Reference proteome</keyword>
<dbReference type="AlphaFoldDB" id="A0AAC9N5D7"/>
<dbReference type="PANTHER" id="PTHR30627">
    <property type="entry name" value="PEPTIDOGLYCAN D,D-TRANSPEPTIDASE"/>
    <property type="match status" value="1"/>
</dbReference>
<dbReference type="Pfam" id="PF03793">
    <property type="entry name" value="PASTA"/>
    <property type="match status" value="1"/>
</dbReference>
<evidence type="ECO:0000256" key="4">
    <source>
        <dbReference type="SAM" id="Phobius"/>
    </source>
</evidence>
<evidence type="ECO:0000313" key="6">
    <source>
        <dbReference type="EMBL" id="AOW09282.1"/>
    </source>
</evidence>
<keyword evidence="2" id="KW-0378">Hydrolase</keyword>
<dbReference type="CDD" id="cd06575">
    <property type="entry name" value="PASTA_Pbp2x-like_2"/>
    <property type="match status" value="1"/>
</dbReference>
<evidence type="ECO:0000256" key="1">
    <source>
        <dbReference type="ARBA" id="ARBA00004370"/>
    </source>
</evidence>
<evidence type="ECO:0000256" key="2">
    <source>
        <dbReference type="ARBA" id="ARBA00022645"/>
    </source>
</evidence>
<evidence type="ECO:0000256" key="3">
    <source>
        <dbReference type="ARBA" id="ARBA00023136"/>
    </source>
</evidence>
<dbReference type="EMBL" id="CP017479">
    <property type="protein sequence ID" value="AOW09282.1"/>
    <property type="molecule type" value="Genomic_DNA"/>
</dbReference>
<keyword evidence="2" id="KW-0645">Protease</keyword>
<dbReference type="Gene3D" id="3.30.10.20">
    <property type="match status" value="1"/>
</dbReference>
<dbReference type="GO" id="GO:0004180">
    <property type="term" value="F:carboxypeptidase activity"/>
    <property type="evidence" value="ECO:0007669"/>
    <property type="project" value="UniProtKB-KW"/>
</dbReference>
<dbReference type="InterPro" id="IPR050515">
    <property type="entry name" value="Beta-lactam/transpept"/>
</dbReference>
<keyword evidence="3 4" id="KW-0472">Membrane</keyword>
<dbReference type="InterPro" id="IPR001460">
    <property type="entry name" value="PCN-bd_Tpept"/>
</dbReference>
<dbReference type="SUPFAM" id="SSF56601">
    <property type="entry name" value="beta-lactamase/transpeptidase-like"/>
    <property type="match status" value="1"/>
</dbReference>
<dbReference type="Gene3D" id="3.30.450.330">
    <property type="match status" value="1"/>
</dbReference>
<dbReference type="SUPFAM" id="SSF56519">
    <property type="entry name" value="Penicillin binding protein dimerisation domain"/>
    <property type="match status" value="1"/>
</dbReference>
<protein>
    <submittedName>
        <fullName evidence="6">Penicillin-binding protein</fullName>
    </submittedName>
</protein>
<name>A0AAC9N5D7_9FLAO</name>
<reference evidence="6 7" key="1">
    <citation type="submission" date="2016-10" db="EMBL/GenBank/DDBJ databases">
        <title>Flavobacterium gilvum sp. nov., isolated from stream water.</title>
        <authorList>
            <person name="Shin S.-K."/>
            <person name="Cho Y.-J."/>
            <person name="Yi H."/>
        </authorList>
    </citation>
    <scope>NUCLEOTIDE SEQUENCE [LARGE SCALE GENOMIC DNA]</scope>
    <source>
        <strain evidence="6 7">EM1308</strain>
    </source>
</reference>
<dbReference type="KEGG" id="fgl:EM308_07040"/>
<keyword evidence="2" id="KW-0121">Carboxypeptidase</keyword>
<feature type="domain" description="PASTA" evidence="5">
    <location>
        <begin position="610"/>
        <end position="667"/>
    </location>
</feature>
<dbReference type="GO" id="GO:0008658">
    <property type="term" value="F:penicillin binding"/>
    <property type="evidence" value="ECO:0007669"/>
    <property type="project" value="InterPro"/>
</dbReference>
<dbReference type="SUPFAM" id="SSF54184">
    <property type="entry name" value="Penicillin-binding protein 2x (pbp-2x), c-terminal domain"/>
    <property type="match status" value="1"/>
</dbReference>
<accession>A0AAC9N5D7</accession>
<evidence type="ECO:0000259" key="5">
    <source>
        <dbReference type="PROSITE" id="PS51178"/>
    </source>
</evidence>
<dbReference type="GO" id="GO:0005886">
    <property type="term" value="C:plasma membrane"/>
    <property type="evidence" value="ECO:0007669"/>
    <property type="project" value="TreeGrafter"/>
</dbReference>